<dbReference type="RefSeq" id="XP_033388818.1">
    <property type="nucleotide sequence ID" value="XM_033521778.1"/>
</dbReference>
<evidence type="ECO:0000313" key="3">
    <source>
        <dbReference type="Proteomes" id="UP000799778"/>
    </source>
</evidence>
<evidence type="ECO:0000256" key="1">
    <source>
        <dbReference type="SAM" id="Phobius"/>
    </source>
</evidence>
<dbReference type="Proteomes" id="UP000799778">
    <property type="component" value="Unassembled WGS sequence"/>
</dbReference>
<dbReference type="AlphaFoldDB" id="A0A6A5Y5D1"/>
<gene>
    <name evidence="2" type="ORF">BU24DRAFT_1973</name>
</gene>
<accession>A0A6A5Y5D1</accession>
<sequence length="105" mass="11921">MMASWASWERELETLLAGLKGSVISFLSVGFILFPFVYSLPKTMGAQRDWTKCLVAPRSHISLVVDKKTRPVCGWTVPTWTSSFSSLVPRVNQQHWTRTWTGVHP</sequence>
<dbReference type="EMBL" id="ML978066">
    <property type="protein sequence ID" value="KAF2020479.1"/>
    <property type="molecule type" value="Genomic_DNA"/>
</dbReference>
<keyword evidence="1" id="KW-1133">Transmembrane helix</keyword>
<keyword evidence="1" id="KW-0472">Membrane</keyword>
<dbReference type="GeneID" id="54279175"/>
<keyword evidence="1" id="KW-0812">Transmembrane</keyword>
<proteinExistence type="predicted"/>
<protein>
    <submittedName>
        <fullName evidence="2">Uncharacterized protein</fullName>
    </submittedName>
</protein>
<reference evidence="2" key="1">
    <citation type="journal article" date="2020" name="Stud. Mycol.">
        <title>101 Dothideomycetes genomes: a test case for predicting lifestyles and emergence of pathogens.</title>
        <authorList>
            <person name="Haridas S."/>
            <person name="Albert R."/>
            <person name="Binder M."/>
            <person name="Bloem J."/>
            <person name="Labutti K."/>
            <person name="Salamov A."/>
            <person name="Andreopoulos B."/>
            <person name="Baker S."/>
            <person name="Barry K."/>
            <person name="Bills G."/>
            <person name="Bluhm B."/>
            <person name="Cannon C."/>
            <person name="Castanera R."/>
            <person name="Culley D."/>
            <person name="Daum C."/>
            <person name="Ezra D."/>
            <person name="Gonzalez J."/>
            <person name="Henrissat B."/>
            <person name="Kuo A."/>
            <person name="Liang C."/>
            <person name="Lipzen A."/>
            <person name="Lutzoni F."/>
            <person name="Magnuson J."/>
            <person name="Mondo S."/>
            <person name="Nolan M."/>
            <person name="Ohm R."/>
            <person name="Pangilinan J."/>
            <person name="Park H.-J."/>
            <person name="Ramirez L."/>
            <person name="Alfaro M."/>
            <person name="Sun H."/>
            <person name="Tritt A."/>
            <person name="Yoshinaga Y."/>
            <person name="Zwiers L.-H."/>
            <person name="Turgeon B."/>
            <person name="Goodwin S."/>
            <person name="Spatafora J."/>
            <person name="Crous P."/>
            <person name="Grigoriev I."/>
        </authorList>
    </citation>
    <scope>NUCLEOTIDE SEQUENCE</scope>
    <source>
        <strain evidence="2">CBS 175.79</strain>
    </source>
</reference>
<organism evidence="2 3">
    <name type="scientific">Aaosphaeria arxii CBS 175.79</name>
    <dbReference type="NCBI Taxonomy" id="1450172"/>
    <lineage>
        <taxon>Eukaryota</taxon>
        <taxon>Fungi</taxon>
        <taxon>Dikarya</taxon>
        <taxon>Ascomycota</taxon>
        <taxon>Pezizomycotina</taxon>
        <taxon>Dothideomycetes</taxon>
        <taxon>Pleosporomycetidae</taxon>
        <taxon>Pleosporales</taxon>
        <taxon>Pleosporales incertae sedis</taxon>
        <taxon>Aaosphaeria</taxon>
    </lineage>
</organism>
<name>A0A6A5Y5D1_9PLEO</name>
<evidence type="ECO:0000313" key="2">
    <source>
        <dbReference type="EMBL" id="KAF2020479.1"/>
    </source>
</evidence>
<keyword evidence="3" id="KW-1185">Reference proteome</keyword>
<feature type="transmembrane region" description="Helical" evidence="1">
    <location>
        <begin position="15"/>
        <end position="38"/>
    </location>
</feature>